<keyword evidence="5" id="KW-1185">Reference proteome</keyword>
<dbReference type="STRING" id="136857.CTEST_04990"/>
<dbReference type="PATRIC" id="fig|136857.5.peg.992"/>
<dbReference type="SUPFAM" id="SSF56601">
    <property type="entry name" value="beta-lactamase/transpeptidase-like"/>
    <property type="match status" value="1"/>
</dbReference>
<evidence type="ECO:0000313" key="5">
    <source>
        <dbReference type="Proteomes" id="UP000035540"/>
    </source>
</evidence>
<protein>
    <submittedName>
        <fullName evidence="4">Penicillin-binding protein, beta-lactamase class C</fullName>
    </submittedName>
</protein>
<dbReference type="PANTHER" id="PTHR43283">
    <property type="entry name" value="BETA-LACTAMASE-RELATED"/>
    <property type="match status" value="1"/>
</dbReference>
<feature type="domain" description="Beta-lactamase-related" evidence="3">
    <location>
        <begin position="43"/>
        <end position="359"/>
    </location>
</feature>
<accession>A0A0G3H6R6</accession>
<evidence type="ECO:0000256" key="2">
    <source>
        <dbReference type="SAM" id="MobiDB-lite"/>
    </source>
</evidence>
<dbReference type="Gene3D" id="3.40.710.10">
    <property type="entry name" value="DD-peptidase/beta-lactamase superfamily"/>
    <property type="match status" value="1"/>
</dbReference>
<dbReference type="InterPro" id="IPR001466">
    <property type="entry name" value="Beta-lactam-related"/>
</dbReference>
<dbReference type="KEGG" id="cted:CTEST_04990"/>
<reference evidence="5" key="2">
    <citation type="submission" date="2015-05" db="EMBL/GenBank/DDBJ databases">
        <title>Complete genome sequence of Corynebacterium testudinoris DSM 44614, recovered from necrotic lesions in the mouth of a tortoise.</title>
        <authorList>
            <person name="Ruckert C."/>
            <person name="Albersmeier A."/>
            <person name="Winkler A."/>
            <person name="Tauch A."/>
        </authorList>
    </citation>
    <scope>NUCLEOTIDE SEQUENCE [LARGE SCALE GENOMIC DNA]</scope>
    <source>
        <strain evidence="5">DSM 44614</strain>
    </source>
</reference>
<dbReference type="InterPro" id="IPR012338">
    <property type="entry name" value="Beta-lactam/transpept-like"/>
</dbReference>
<dbReference type="EMBL" id="CP011545">
    <property type="protein sequence ID" value="AKK08445.1"/>
    <property type="molecule type" value="Genomic_DNA"/>
</dbReference>
<dbReference type="GO" id="GO:0016787">
    <property type="term" value="F:hydrolase activity"/>
    <property type="evidence" value="ECO:0007669"/>
    <property type="project" value="UniProtKB-KW"/>
</dbReference>
<reference evidence="4 5" key="1">
    <citation type="journal article" date="2015" name="Genome Announc.">
        <title>Complete Genome Sequence of the Type Strain Corynebacterium testudinoris DSM 44614, Recovered from Necrotic Lesions in the Mouth of a Tortoise.</title>
        <authorList>
            <person name="Ruckert C."/>
            <person name="Kriete M."/>
            <person name="Jaenicke S."/>
            <person name="Winkler A."/>
            <person name="Tauch A."/>
        </authorList>
    </citation>
    <scope>NUCLEOTIDE SEQUENCE [LARGE SCALE GENOMIC DNA]</scope>
    <source>
        <strain evidence="4 5">DSM 44614</strain>
    </source>
</reference>
<dbReference type="Pfam" id="PF00144">
    <property type="entry name" value="Beta-lactamase"/>
    <property type="match status" value="1"/>
</dbReference>
<dbReference type="Proteomes" id="UP000035540">
    <property type="component" value="Chromosome"/>
</dbReference>
<dbReference type="RefSeq" id="WP_047252804.1">
    <property type="nucleotide sequence ID" value="NZ_CP011545.1"/>
</dbReference>
<dbReference type="PANTHER" id="PTHR43283:SF11">
    <property type="entry name" value="BETA-LACTAMASE-RELATED DOMAIN-CONTAINING PROTEIN"/>
    <property type="match status" value="1"/>
</dbReference>
<name>A0A0G3H6R6_9CORY</name>
<feature type="region of interest" description="Disordered" evidence="2">
    <location>
        <begin position="1"/>
        <end position="22"/>
    </location>
</feature>
<sequence length="361" mass="39917">MARSSLRERLGSWRNRPQPTVKESLADADTKVAAMNKLGDVAVVLETTDGTVRHSYCFDAMDTDARFAAESVSKLFTHAIIFRLIDEGRLTYHSSVASRMPSGSLDGLHVVGGSDYGADITVRHLLDQTSGLPSWEDSRDPGGRTVVEQIVDWDRVVHVDEQMEISATIGAKFPPGGSGRRAHYSDLNAELLSQVAQHTTGRSFQEMAYEYILVPLGMELTTFVVPATRDYAPFRTHKDPVWASRYLSSSPGSAGVISTADDLLTFIRAFHTGKLFNPRHLAEPELRRIQYWPLRYGAGMMAAPHNSRFPFGPKKQLMFGHTGVTGAFAFYSPEDDAFIAGSINSILTSPFDVIDRYLRAL</sequence>
<evidence type="ECO:0000259" key="3">
    <source>
        <dbReference type="Pfam" id="PF00144"/>
    </source>
</evidence>
<feature type="compositionally biased region" description="Basic and acidic residues" evidence="2">
    <location>
        <begin position="1"/>
        <end position="11"/>
    </location>
</feature>
<evidence type="ECO:0000256" key="1">
    <source>
        <dbReference type="ARBA" id="ARBA00022801"/>
    </source>
</evidence>
<dbReference type="InterPro" id="IPR050789">
    <property type="entry name" value="Diverse_Enzym_Activities"/>
</dbReference>
<gene>
    <name evidence="4" type="ORF">CTEST_04990</name>
</gene>
<proteinExistence type="predicted"/>
<dbReference type="AlphaFoldDB" id="A0A0G3H6R6"/>
<keyword evidence="1" id="KW-0378">Hydrolase</keyword>
<organism evidence="4 5">
    <name type="scientific">Corynebacterium testudinoris</name>
    <dbReference type="NCBI Taxonomy" id="136857"/>
    <lineage>
        <taxon>Bacteria</taxon>
        <taxon>Bacillati</taxon>
        <taxon>Actinomycetota</taxon>
        <taxon>Actinomycetes</taxon>
        <taxon>Mycobacteriales</taxon>
        <taxon>Corynebacteriaceae</taxon>
        <taxon>Corynebacterium</taxon>
    </lineage>
</organism>
<evidence type="ECO:0000313" key="4">
    <source>
        <dbReference type="EMBL" id="AKK08445.1"/>
    </source>
</evidence>
<dbReference type="OrthoDB" id="3174977at2"/>